<evidence type="ECO:0000256" key="1">
    <source>
        <dbReference type="ARBA" id="ARBA00005375"/>
    </source>
</evidence>
<dbReference type="STRING" id="74557.A0A1V9ZP19"/>
<dbReference type="InterPro" id="IPR029033">
    <property type="entry name" value="His_PPase_superfam"/>
</dbReference>
<comment type="caution">
    <text evidence="4">The sequence shown here is derived from an EMBL/GenBank/DDBJ whole genome shotgun (WGS) entry which is preliminary data.</text>
</comment>
<dbReference type="GO" id="GO:0016791">
    <property type="term" value="F:phosphatase activity"/>
    <property type="evidence" value="ECO:0007669"/>
    <property type="project" value="TreeGrafter"/>
</dbReference>
<keyword evidence="5" id="KW-1185">Reference proteome</keyword>
<gene>
    <name evidence="4" type="ORF">THRCLA_06490</name>
</gene>
<proteinExistence type="inferred from homology"/>
<keyword evidence="2" id="KW-0378">Hydrolase</keyword>
<keyword evidence="3" id="KW-0472">Membrane</keyword>
<protein>
    <recommendedName>
        <fullName evidence="6">Lysosomal acid phosphatase</fullName>
    </recommendedName>
</protein>
<reference evidence="4 5" key="1">
    <citation type="journal article" date="2014" name="Genome Biol. Evol.">
        <title>The secreted proteins of Achlya hypogyna and Thraustotheca clavata identify the ancestral oomycete secretome and reveal gene acquisitions by horizontal gene transfer.</title>
        <authorList>
            <person name="Misner I."/>
            <person name="Blouin N."/>
            <person name="Leonard G."/>
            <person name="Richards T.A."/>
            <person name="Lane C.E."/>
        </authorList>
    </citation>
    <scope>NUCLEOTIDE SEQUENCE [LARGE SCALE GENOMIC DNA]</scope>
    <source>
        <strain evidence="4 5">ATCC 34112</strain>
    </source>
</reference>
<dbReference type="Proteomes" id="UP000243217">
    <property type="component" value="Unassembled WGS sequence"/>
</dbReference>
<sequence length="427" mass="48110">MSGDGRLMWICSSLRVVVTLSNHGNRAPSEAASVWCPANMQNIEQYGAPFMQLTDLGMSQLYEAGQHTRDLYVDKAQFLSPSLKQKHHFEAFFRADAAKSCGQSAAMFQNGLNPNNNEKKGWYPIPIIKQLEENELEFSATSGPCKDILNTDLDSYANARGFRVLDQNRQLIENIFNICGNNEPGSTQNTIDKINVIADMVKVDKNEKLPALPKLTDDMYTSLQNLAFNQMMERYLGTPRQVTYYLGGFPNLLLDNLFRTSKESYKLYAYTGHRGLLHGLGLVLGWSFDIPGEATAPAFNTTSLPPGATMYFELHEVDDILTVQTYLWSPSTPHTQVKLSKCSALDCPLDEFRTIFDHQIAATSSWETICNYHPQKAVRNLHFGSTPEAESQTSIIMLAVIVLCTTFAIVSAYQRIHQFRRRQYTQI</sequence>
<name>A0A1V9ZP19_9STRA</name>
<feature type="transmembrane region" description="Helical" evidence="3">
    <location>
        <begin position="395"/>
        <end position="413"/>
    </location>
</feature>
<dbReference type="Pfam" id="PF00328">
    <property type="entry name" value="His_Phos_2"/>
    <property type="match status" value="1"/>
</dbReference>
<comment type="similarity">
    <text evidence="1">Belongs to the histidine acid phosphatase family.</text>
</comment>
<evidence type="ECO:0000256" key="3">
    <source>
        <dbReference type="SAM" id="Phobius"/>
    </source>
</evidence>
<keyword evidence="3" id="KW-0812">Transmembrane</keyword>
<keyword evidence="3" id="KW-1133">Transmembrane helix</keyword>
<evidence type="ECO:0000313" key="5">
    <source>
        <dbReference type="Proteomes" id="UP000243217"/>
    </source>
</evidence>
<dbReference type="PANTHER" id="PTHR11567">
    <property type="entry name" value="ACID PHOSPHATASE-RELATED"/>
    <property type="match status" value="1"/>
</dbReference>
<dbReference type="OrthoDB" id="66615at2759"/>
<dbReference type="InterPro" id="IPR000560">
    <property type="entry name" value="His_Pase_clade-2"/>
</dbReference>
<organism evidence="4 5">
    <name type="scientific">Thraustotheca clavata</name>
    <dbReference type="NCBI Taxonomy" id="74557"/>
    <lineage>
        <taxon>Eukaryota</taxon>
        <taxon>Sar</taxon>
        <taxon>Stramenopiles</taxon>
        <taxon>Oomycota</taxon>
        <taxon>Saprolegniomycetes</taxon>
        <taxon>Saprolegniales</taxon>
        <taxon>Achlyaceae</taxon>
        <taxon>Thraustotheca</taxon>
    </lineage>
</organism>
<accession>A0A1V9ZP19</accession>
<dbReference type="AlphaFoldDB" id="A0A1V9ZP19"/>
<dbReference type="Gene3D" id="3.40.50.1240">
    <property type="entry name" value="Phosphoglycerate mutase-like"/>
    <property type="match status" value="1"/>
</dbReference>
<evidence type="ECO:0000256" key="2">
    <source>
        <dbReference type="ARBA" id="ARBA00022801"/>
    </source>
</evidence>
<dbReference type="PANTHER" id="PTHR11567:SF110">
    <property type="entry name" value="2-PHOSPHOXYLOSE PHOSPHATASE 1"/>
    <property type="match status" value="1"/>
</dbReference>
<dbReference type="EMBL" id="JNBS01001799">
    <property type="protein sequence ID" value="OQR99520.1"/>
    <property type="molecule type" value="Genomic_DNA"/>
</dbReference>
<dbReference type="InterPro" id="IPR050645">
    <property type="entry name" value="Histidine_acid_phosphatase"/>
</dbReference>
<evidence type="ECO:0000313" key="4">
    <source>
        <dbReference type="EMBL" id="OQR99520.1"/>
    </source>
</evidence>
<dbReference type="SUPFAM" id="SSF53254">
    <property type="entry name" value="Phosphoglycerate mutase-like"/>
    <property type="match status" value="1"/>
</dbReference>
<evidence type="ECO:0008006" key="6">
    <source>
        <dbReference type="Google" id="ProtNLM"/>
    </source>
</evidence>